<dbReference type="SUPFAM" id="SSF51905">
    <property type="entry name" value="FAD/NAD(P)-binding domain"/>
    <property type="match status" value="1"/>
</dbReference>
<dbReference type="EMBL" id="CP109617">
    <property type="protein sequence ID" value="WED56773.1"/>
    <property type="molecule type" value="Genomic_DNA"/>
</dbReference>
<keyword evidence="7 11" id="KW-0285">Flavoprotein</keyword>
<dbReference type="InterPro" id="IPR002937">
    <property type="entry name" value="Amino_oxidase"/>
</dbReference>
<dbReference type="Gene3D" id="3.90.660.20">
    <property type="entry name" value="Protoporphyrinogen oxidase, mitochondrial, domain 2"/>
    <property type="match status" value="1"/>
</dbReference>
<comment type="pathway">
    <text evidence="3 11">Porphyrin-containing compound metabolism; protoheme biosynthesis.</text>
</comment>
<evidence type="ECO:0000256" key="3">
    <source>
        <dbReference type="ARBA" id="ARBA00004744"/>
    </source>
</evidence>
<accession>A0ABY8B6H5</accession>
<dbReference type="PANTHER" id="PTHR42923">
    <property type="entry name" value="PROTOPORPHYRINOGEN OXIDASE"/>
    <property type="match status" value="1"/>
</dbReference>
<protein>
    <recommendedName>
        <fullName evidence="6 11">Coproporphyrinogen III oxidase</fullName>
        <ecNumber evidence="5 11">1.3.3.15</ecNumber>
    </recommendedName>
</protein>
<name>A0ABY8B6H5_9BACL</name>
<comment type="function">
    <text evidence="11">Involved in coproporphyrin-dependent heme b biosynthesis. Catalyzes the oxidation of coproporphyrinogen III to coproporphyrin III.</text>
</comment>
<dbReference type="Pfam" id="PF01593">
    <property type="entry name" value="Amino_oxidase"/>
    <property type="match status" value="1"/>
</dbReference>
<dbReference type="EC" id="1.3.3.15" evidence="5 11"/>
<proteinExistence type="inferred from homology"/>
<dbReference type="InterPro" id="IPR004572">
    <property type="entry name" value="Protoporphyrinogen_oxidase"/>
</dbReference>
<evidence type="ECO:0000259" key="13">
    <source>
        <dbReference type="Pfam" id="PF01593"/>
    </source>
</evidence>
<evidence type="ECO:0000256" key="6">
    <source>
        <dbReference type="ARBA" id="ARBA00019046"/>
    </source>
</evidence>
<evidence type="ECO:0000256" key="2">
    <source>
        <dbReference type="ARBA" id="ARBA00001974"/>
    </source>
</evidence>
<evidence type="ECO:0000256" key="10">
    <source>
        <dbReference type="ARBA" id="ARBA00023133"/>
    </source>
</evidence>
<evidence type="ECO:0000256" key="11">
    <source>
        <dbReference type="RuleBase" id="RU364052"/>
    </source>
</evidence>
<evidence type="ECO:0000256" key="7">
    <source>
        <dbReference type="ARBA" id="ARBA00022630"/>
    </source>
</evidence>
<dbReference type="Proteomes" id="UP001219957">
    <property type="component" value="Chromosome"/>
</dbReference>
<dbReference type="NCBIfam" id="TIGR00562">
    <property type="entry name" value="proto_IX_ox"/>
    <property type="match status" value="1"/>
</dbReference>
<dbReference type="GO" id="GO:0004729">
    <property type="term" value="F:oxygen-dependent protoporphyrinogen oxidase activity"/>
    <property type="evidence" value="ECO:0007669"/>
    <property type="project" value="UniProtKB-EC"/>
</dbReference>
<keyword evidence="12" id="KW-0812">Transmembrane</keyword>
<keyword evidence="11" id="KW-0963">Cytoplasm</keyword>
<keyword evidence="12" id="KW-1133">Transmembrane helix</keyword>
<dbReference type="InterPro" id="IPR050464">
    <property type="entry name" value="Zeta_carotene_desat/Oxidored"/>
</dbReference>
<dbReference type="InterPro" id="IPR036188">
    <property type="entry name" value="FAD/NAD-bd_sf"/>
</dbReference>
<sequence length="459" mass="50513">MSEKWVNQLNRIAIIGGGITGLAAAYYAKEAGAHVTLIEAQDHLGGKIKTIYRDGFTLETGPDGYMARKPTLTSLITDLGLADQLVRSRTGTSYIYVRKQLRQMPAGSVMGIPTKFWPMVKTDLFTWRGKLRAGFDLVIPRVYAGEDISLDRFFRTRLGSEVVDTMIEPLLSGIYNGTLEDMSIESTFPQFITIEQKTRSLILGMKALTPPVQAGVKPSETGKFLSIEQGLGALVEALRPSIDRLMLKTLVQSVRPHEVTFADGTVEQFDGIILATSPQALGPLLGFPEAERLSSLKRTSSMTVLAAFDESDVDALDGTGYVIAKSEGNALTACSWMHKKWPHLAPKGKALLRMYIGSEHVPSLLHEEDDQIANFALSELRRIQKVGTPLFTKVERHIQTMPQYEVGHKQDVRAFEEALLKWDGVEACGAILHGVGLPDCVDSAKRAVDHLHLRQAVTV</sequence>
<comment type="subcellular location">
    <subcellularLocation>
        <location evidence="11">Cytoplasm</location>
    </subcellularLocation>
</comment>
<organism evidence="14 15">
    <name type="scientific">Exiguobacterium profundum</name>
    <dbReference type="NCBI Taxonomy" id="307643"/>
    <lineage>
        <taxon>Bacteria</taxon>
        <taxon>Bacillati</taxon>
        <taxon>Bacillota</taxon>
        <taxon>Bacilli</taxon>
        <taxon>Bacillales</taxon>
        <taxon>Bacillales Family XII. Incertae Sedis</taxon>
        <taxon>Exiguobacterium</taxon>
    </lineage>
</organism>
<gene>
    <name evidence="14" type="primary">hemG</name>
    <name evidence="14" type="ORF">OE059_12515</name>
</gene>
<dbReference type="RefSeq" id="WP_214689256.1">
    <property type="nucleotide sequence ID" value="NZ_CP109617.1"/>
</dbReference>
<reference evidence="14 15" key="1">
    <citation type="submission" date="2022-10" db="EMBL/GenBank/DDBJ databases">
        <title>Complete genome sequence of Exiguobacterium profundum TSS-3 isolated from an extremely saline-alkaline spring located in Ixtapa, Chiapas-Mexico.</title>
        <authorList>
            <person name="Rincon-Rosales R."/>
            <person name="Rogel M.A."/>
            <person name="Rincon-Molina C.I."/>
            <person name="Guerrero G."/>
            <person name="Manzano-Gomez L.A."/>
            <person name="Lopez-Lopez A."/>
            <person name="Rincon Molina F.A."/>
            <person name="Martinez-Romero E."/>
        </authorList>
    </citation>
    <scope>NUCLEOTIDE SEQUENCE [LARGE SCALE GENOMIC DNA]</scope>
    <source>
        <strain evidence="14 15">TSS-3</strain>
    </source>
</reference>
<dbReference type="PANTHER" id="PTHR42923:SF3">
    <property type="entry name" value="PROTOPORPHYRINOGEN OXIDASE"/>
    <property type="match status" value="1"/>
</dbReference>
<keyword evidence="10 11" id="KW-0350">Heme biosynthesis</keyword>
<keyword evidence="9 11" id="KW-0560">Oxidoreductase</keyword>
<keyword evidence="12" id="KW-0472">Membrane</keyword>
<evidence type="ECO:0000256" key="12">
    <source>
        <dbReference type="SAM" id="Phobius"/>
    </source>
</evidence>
<feature type="transmembrane region" description="Helical" evidence="12">
    <location>
        <begin position="12"/>
        <end position="28"/>
    </location>
</feature>
<comment type="catalytic activity">
    <reaction evidence="1">
        <text>coproporphyrinogen III + 3 O2 = coproporphyrin III + 3 H2O2</text>
        <dbReference type="Rhea" id="RHEA:43436"/>
        <dbReference type="ChEBI" id="CHEBI:15379"/>
        <dbReference type="ChEBI" id="CHEBI:16240"/>
        <dbReference type="ChEBI" id="CHEBI:57309"/>
        <dbReference type="ChEBI" id="CHEBI:131725"/>
        <dbReference type="EC" id="1.3.3.15"/>
    </reaction>
    <physiologicalReaction direction="left-to-right" evidence="1">
        <dbReference type="Rhea" id="RHEA:43437"/>
    </physiologicalReaction>
</comment>
<dbReference type="Gene3D" id="3.50.50.60">
    <property type="entry name" value="FAD/NAD(P)-binding domain"/>
    <property type="match status" value="1"/>
</dbReference>
<evidence type="ECO:0000313" key="14">
    <source>
        <dbReference type="EMBL" id="WED56773.1"/>
    </source>
</evidence>
<keyword evidence="8 11" id="KW-0274">FAD</keyword>
<dbReference type="Gene3D" id="1.10.3110.10">
    <property type="entry name" value="protoporphyrinogen ix oxidase, domain 3"/>
    <property type="match status" value="1"/>
</dbReference>
<dbReference type="SUPFAM" id="SSF54373">
    <property type="entry name" value="FAD-linked reductases, C-terminal domain"/>
    <property type="match status" value="1"/>
</dbReference>
<evidence type="ECO:0000256" key="9">
    <source>
        <dbReference type="ARBA" id="ARBA00023002"/>
    </source>
</evidence>
<evidence type="ECO:0000256" key="4">
    <source>
        <dbReference type="ARBA" id="ARBA00008310"/>
    </source>
</evidence>
<comment type="similarity">
    <text evidence="4 11">Belongs to the protoporphyrinogen/coproporphyrinogen oxidase family. Coproporphyrinogen III oxidase subfamily.</text>
</comment>
<evidence type="ECO:0000256" key="5">
    <source>
        <dbReference type="ARBA" id="ARBA00012402"/>
    </source>
</evidence>
<comment type="cofactor">
    <cofactor evidence="2 11">
        <name>FAD</name>
        <dbReference type="ChEBI" id="CHEBI:57692"/>
    </cofactor>
</comment>
<evidence type="ECO:0000256" key="1">
    <source>
        <dbReference type="ARBA" id="ARBA00001755"/>
    </source>
</evidence>
<evidence type="ECO:0000256" key="8">
    <source>
        <dbReference type="ARBA" id="ARBA00022827"/>
    </source>
</evidence>
<feature type="domain" description="Amine oxidase" evidence="13">
    <location>
        <begin position="19"/>
        <end position="450"/>
    </location>
</feature>
<evidence type="ECO:0000313" key="15">
    <source>
        <dbReference type="Proteomes" id="UP001219957"/>
    </source>
</evidence>
<keyword evidence="15" id="KW-1185">Reference proteome</keyword>